<name>A0A5N6RJ51_9ROSI</name>
<evidence type="ECO:0000313" key="5">
    <source>
        <dbReference type="Proteomes" id="UP000327013"/>
    </source>
</evidence>
<keyword evidence="5" id="KW-1185">Reference proteome</keyword>
<dbReference type="CDD" id="cd00038">
    <property type="entry name" value="CAP_ED"/>
    <property type="match status" value="1"/>
</dbReference>
<keyword evidence="2" id="KW-0407">Ion channel</keyword>
<dbReference type="InterPro" id="IPR000595">
    <property type="entry name" value="cNMP-bd_dom"/>
</dbReference>
<dbReference type="PROSITE" id="PS50042">
    <property type="entry name" value="CNMP_BINDING_3"/>
    <property type="match status" value="1"/>
</dbReference>
<keyword evidence="1" id="KW-0406">Ion transport</keyword>
<dbReference type="InterPro" id="IPR018490">
    <property type="entry name" value="cNMP-bd_dom_sf"/>
</dbReference>
<dbReference type="AlphaFoldDB" id="A0A5N6RJ51"/>
<keyword evidence="1" id="KW-0813">Transport</keyword>
<proteinExistence type="predicted"/>
<keyword evidence="1" id="KW-1071">Ligand-gated ion channel</keyword>
<dbReference type="GO" id="GO:0016020">
    <property type="term" value="C:membrane"/>
    <property type="evidence" value="ECO:0007669"/>
    <property type="project" value="UniProtKB-SubCell"/>
</dbReference>
<dbReference type="InterPro" id="IPR014710">
    <property type="entry name" value="RmlC-like_jellyroll"/>
</dbReference>
<evidence type="ECO:0000313" key="4">
    <source>
        <dbReference type="EMBL" id="KAE8077867.1"/>
    </source>
</evidence>
<dbReference type="GO" id="GO:0034220">
    <property type="term" value="P:monoatomic ion transmembrane transport"/>
    <property type="evidence" value="ECO:0007669"/>
    <property type="project" value="UniProtKB-KW"/>
</dbReference>
<dbReference type="SUPFAM" id="SSF51206">
    <property type="entry name" value="cAMP-binding domain-like"/>
    <property type="match status" value="1"/>
</dbReference>
<dbReference type="PANTHER" id="PTHR45651:SF68">
    <property type="entry name" value="ION TRANSPORT DOMAIN-CONTAINING PROTEIN"/>
    <property type="match status" value="1"/>
</dbReference>
<feature type="domain" description="Cyclic nucleotide-binding" evidence="3">
    <location>
        <begin position="83"/>
        <end position="128"/>
    </location>
</feature>
<protein>
    <recommendedName>
        <fullName evidence="3">Cyclic nucleotide-binding domain-containing protein</fullName>
    </recommendedName>
</protein>
<dbReference type="Gene3D" id="2.60.120.10">
    <property type="entry name" value="Jelly Rolls"/>
    <property type="match status" value="1"/>
</dbReference>
<reference evidence="4 5" key="1">
    <citation type="submission" date="2019-06" db="EMBL/GenBank/DDBJ databases">
        <title>A chromosomal-level reference genome of Carpinus fangiana (Coryloideae, Betulaceae).</title>
        <authorList>
            <person name="Yang X."/>
            <person name="Wang Z."/>
            <person name="Zhang L."/>
            <person name="Hao G."/>
            <person name="Liu J."/>
            <person name="Yang Y."/>
        </authorList>
    </citation>
    <scope>NUCLEOTIDE SEQUENCE [LARGE SCALE GENOMIC DNA]</scope>
    <source>
        <strain evidence="4">Cfa_2016G</strain>
        <tissue evidence="4">Leaf</tissue>
    </source>
</reference>
<evidence type="ECO:0000256" key="1">
    <source>
        <dbReference type="ARBA" id="ARBA00023286"/>
    </source>
</evidence>
<accession>A0A5N6RJ51</accession>
<dbReference type="EMBL" id="CM017326">
    <property type="protein sequence ID" value="KAE8077867.1"/>
    <property type="molecule type" value="Genomic_DNA"/>
</dbReference>
<evidence type="ECO:0000259" key="3">
    <source>
        <dbReference type="PROSITE" id="PS50042"/>
    </source>
</evidence>
<dbReference type="Proteomes" id="UP000327013">
    <property type="component" value="Chromosome 6"/>
</dbReference>
<dbReference type="PANTHER" id="PTHR45651">
    <property type="entry name" value="CYCLIC NUCLEOTIDE-GATED ION CHANNEL 15-RELATED-RELATED"/>
    <property type="match status" value="1"/>
</dbReference>
<sequence length="210" mass="24597">MAAEKKKEIRRKMKPIRPKIESWMTRNDLPCDMKERIINCIQHRLEENKDFDTEKMISHLSEDLITEIKHHICLPLLREVPTLENHGDQNLLERICNYLKPKYYEKDSYILQEGEPIKAMVFTTQGSVFNDENGNSVDDHKSINTFKLYGEELLQWLDHYPSDKQWLPNSTKTVITQSKVEAFALTANDLKHLVPMHTRAAAAAKRLLHM</sequence>
<dbReference type="Gene3D" id="1.10.287.630">
    <property type="entry name" value="Helix hairpin bin"/>
    <property type="match status" value="1"/>
</dbReference>
<gene>
    <name evidence="4" type="ORF">FH972_016386</name>
</gene>
<organism evidence="4 5">
    <name type="scientific">Carpinus fangiana</name>
    <dbReference type="NCBI Taxonomy" id="176857"/>
    <lineage>
        <taxon>Eukaryota</taxon>
        <taxon>Viridiplantae</taxon>
        <taxon>Streptophyta</taxon>
        <taxon>Embryophyta</taxon>
        <taxon>Tracheophyta</taxon>
        <taxon>Spermatophyta</taxon>
        <taxon>Magnoliopsida</taxon>
        <taxon>eudicotyledons</taxon>
        <taxon>Gunneridae</taxon>
        <taxon>Pentapetalae</taxon>
        <taxon>rosids</taxon>
        <taxon>fabids</taxon>
        <taxon>Fagales</taxon>
        <taxon>Betulaceae</taxon>
        <taxon>Carpinus</taxon>
    </lineage>
</organism>
<evidence type="ECO:0000256" key="2">
    <source>
        <dbReference type="ARBA" id="ARBA00023303"/>
    </source>
</evidence>
<dbReference type="OrthoDB" id="1585300at2759"/>